<proteinExistence type="inferred from homology"/>
<evidence type="ECO:0000256" key="2">
    <source>
        <dbReference type="ARBA" id="ARBA00004496"/>
    </source>
</evidence>
<evidence type="ECO:0000259" key="9">
    <source>
        <dbReference type="PROSITE" id="PS50053"/>
    </source>
</evidence>
<dbReference type="EMBL" id="CM004394">
    <property type="protein sequence ID" value="OAY43864.1"/>
    <property type="molecule type" value="Genomic_DNA"/>
</dbReference>
<keyword evidence="4" id="KW-0963">Cytoplasm</keyword>
<evidence type="ECO:0000256" key="3">
    <source>
        <dbReference type="ARBA" id="ARBA00008430"/>
    </source>
</evidence>
<evidence type="ECO:0000256" key="5">
    <source>
        <dbReference type="ARBA" id="ARBA00022499"/>
    </source>
</evidence>
<dbReference type="GO" id="GO:0003729">
    <property type="term" value="F:mRNA binding"/>
    <property type="evidence" value="ECO:0007669"/>
    <property type="project" value="UniProtKB-ARBA"/>
</dbReference>
<dbReference type="GO" id="GO:0005737">
    <property type="term" value="C:cytoplasm"/>
    <property type="evidence" value="ECO:0007669"/>
    <property type="project" value="UniProtKB-SubCell"/>
</dbReference>
<accession>A0A2C9VF52</accession>
<sequence length="33" mass="3606">MQIFVKTLTGKPITLEVESSDAIDSVKANIQDN</sequence>
<dbReference type="PROSITE" id="PS50053">
    <property type="entry name" value="UBIQUITIN_2"/>
    <property type="match status" value="1"/>
</dbReference>
<comment type="similarity">
    <text evidence="3">Belongs to the ubiquitin family.</text>
</comment>
<dbReference type="AlphaFoldDB" id="A0A2C9VF52"/>
<dbReference type="Pfam" id="PF00240">
    <property type="entry name" value="ubiquitin"/>
    <property type="match status" value="1"/>
</dbReference>
<dbReference type="SUPFAM" id="SSF54236">
    <property type="entry name" value="Ubiquitin-like"/>
    <property type="match status" value="1"/>
</dbReference>
<evidence type="ECO:0000256" key="7">
    <source>
        <dbReference type="ARBA" id="ARBA00022843"/>
    </source>
</evidence>
<dbReference type="InterPro" id="IPR000626">
    <property type="entry name" value="Ubiquitin-like_dom"/>
</dbReference>
<dbReference type="InterPro" id="IPR029071">
    <property type="entry name" value="Ubiquitin-like_domsf"/>
</dbReference>
<dbReference type="GO" id="GO:0005634">
    <property type="term" value="C:nucleus"/>
    <property type="evidence" value="ECO:0007669"/>
    <property type="project" value="UniProtKB-SubCell"/>
</dbReference>
<comment type="subcellular location">
    <subcellularLocation>
        <location evidence="2">Cytoplasm</location>
    </subcellularLocation>
    <subcellularLocation>
        <location evidence="1">Nucleus</location>
    </subcellularLocation>
</comment>
<feature type="domain" description="Ubiquitin-like" evidence="9">
    <location>
        <begin position="1"/>
        <end position="33"/>
    </location>
</feature>
<evidence type="ECO:0000256" key="6">
    <source>
        <dbReference type="ARBA" id="ARBA00022737"/>
    </source>
</evidence>
<evidence type="ECO:0000256" key="1">
    <source>
        <dbReference type="ARBA" id="ARBA00004123"/>
    </source>
</evidence>
<dbReference type="STRING" id="3983.A0A2C9VF52"/>
<organism evidence="10">
    <name type="scientific">Manihot esculenta</name>
    <name type="common">Cassava</name>
    <name type="synonym">Jatropha manihot</name>
    <dbReference type="NCBI Taxonomy" id="3983"/>
    <lineage>
        <taxon>Eukaryota</taxon>
        <taxon>Viridiplantae</taxon>
        <taxon>Streptophyta</taxon>
        <taxon>Embryophyta</taxon>
        <taxon>Tracheophyta</taxon>
        <taxon>Spermatophyta</taxon>
        <taxon>Magnoliopsida</taxon>
        <taxon>eudicotyledons</taxon>
        <taxon>Gunneridae</taxon>
        <taxon>Pentapetalae</taxon>
        <taxon>rosids</taxon>
        <taxon>fabids</taxon>
        <taxon>Malpighiales</taxon>
        <taxon>Euphorbiaceae</taxon>
        <taxon>Crotonoideae</taxon>
        <taxon>Manihoteae</taxon>
        <taxon>Manihot</taxon>
    </lineage>
</organism>
<gene>
    <name evidence="10" type="ORF">MANES_08G104000</name>
</gene>
<keyword evidence="8" id="KW-0539">Nucleus</keyword>
<protein>
    <recommendedName>
        <fullName evidence="9">Ubiquitin-like domain-containing protein</fullName>
    </recommendedName>
</protein>
<keyword evidence="7" id="KW-0832">Ubl conjugation</keyword>
<dbReference type="FunFam" id="3.10.20.90:FF:000469">
    <property type="entry name" value="Polyubiquitin-C"/>
    <property type="match status" value="1"/>
</dbReference>
<evidence type="ECO:0000313" key="10">
    <source>
        <dbReference type="EMBL" id="OAY43864.1"/>
    </source>
</evidence>
<dbReference type="InterPro" id="IPR050158">
    <property type="entry name" value="Ubiquitin_ubiquitin-like"/>
</dbReference>
<reference evidence="10" key="1">
    <citation type="submission" date="2016-02" db="EMBL/GenBank/DDBJ databases">
        <title>WGS assembly of Manihot esculenta.</title>
        <authorList>
            <person name="Bredeson J.V."/>
            <person name="Prochnik S.E."/>
            <person name="Lyons J.B."/>
            <person name="Schmutz J."/>
            <person name="Grimwood J."/>
            <person name="Vrebalov J."/>
            <person name="Bart R.S."/>
            <person name="Amuge T."/>
            <person name="Ferguson M.E."/>
            <person name="Green R."/>
            <person name="Putnam N."/>
            <person name="Stites J."/>
            <person name="Rounsley S."/>
            <person name="Rokhsar D.S."/>
        </authorList>
    </citation>
    <scope>NUCLEOTIDE SEQUENCE [LARGE SCALE GENOMIC DNA]</scope>
    <source>
        <tissue evidence="10">Leaf</tissue>
    </source>
</reference>
<keyword evidence="6" id="KW-0677">Repeat</keyword>
<dbReference type="PANTHER" id="PTHR10666">
    <property type="entry name" value="UBIQUITIN"/>
    <property type="match status" value="1"/>
</dbReference>
<evidence type="ECO:0000256" key="8">
    <source>
        <dbReference type="ARBA" id="ARBA00023242"/>
    </source>
</evidence>
<dbReference type="Gene3D" id="3.10.20.90">
    <property type="entry name" value="Phosphatidylinositol 3-kinase Catalytic Subunit, Chain A, domain 1"/>
    <property type="match status" value="1"/>
</dbReference>
<name>A0A2C9VF52_MANES</name>
<evidence type="ECO:0000256" key="4">
    <source>
        <dbReference type="ARBA" id="ARBA00022490"/>
    </source>
</evidence>
<keyword evidence="5" id="KW-1017">Isopeptide bond</keyword>